<dbReference type="InterPro" id="IPR006202">
    <property type="entry name" value="Neur_chan_lig-bd"/>
</dbReference>
<dbReference type="Pfam" id="PF02931">
    <property type="entry name" value="Neur_chan_LBD"/>
    <property type="match status" value="1"/>
</dbReference>
<evidence type="ECO:0000313" key="8">
    <source>
        <dbReference type="EMBL" id="KAK7501654.1"/>
    </source>
</evidence>
<feature type="transmembrane region" description="Helical" evidence="5">
    <location>
        <begin position="274"/>
        <end position="297"/>
    </location>
</feature>
<evidence type="ECO:0000256" key="3">
    <source>
        <dbReference type="ARBA" id="ARBA00022989"/>
    </source>
</evidence>
<dbReference type="CDD" id="cd19051">
    <property type="entry name" value="LGIC_TM_cation"/>
    <property type="match status" value="1"/>
</dbReference>
<keyword evidence="9" id="KW-1185">Reference proteome</keyword>
<dbReference type="InterPro" id="IPR018000">
    <property type="entry name" value="Neurotransmitter_ion_chnl_CS"/>
</dbReference>
<dbReference type="EMBL" id="JACVVK020000030">
    <property type="protein sequence ID" value="KAK7501654.1"/>
    <property type="molecule type" value="Genomic_DNA"/>
</dbReference>
<dbReference type="GO" id="GO:0016020">
    <property type="term" value="C:membrane"/>
    <property type="evidence" value="ECO:0007669"/>
    <property type="project" value="UniProtKB-SubCell"/>
</dbReference>
<feature type="transmembrane region" description="Helical" evidence="5">
    <location>
        <begin position="309"/>
        <end position="326"/>
    </location>
</feature>
<evidence type="ECO:0000256" key="1">
    <source>
        <dbReference type="ARBA" id="ARBA00004141"/>
    </source>
</evidence>
<dbReference type="InterPro" id="IPR036734">
    <property type="entry name" value="Neur_chan_lig-bd_sf"/>
</dbReference>
<protein>
    <submittedName>
        <fullName evidence="8">Uncharacterized protein</fullName>
    </submittedName>
</protein>
<sequence>LSEPCRVGLAPLVVQAAVFAGADRPTEFDRRGVSSARNNASQKTKACLLPDGGLTTDLARDVRGENQTALLSFLFDKYEKSVRPVCQQDEPIQVEVGLAVRQIIELDEPKQILYLNAWIRLRWYDCQLRWNVGDFGNIGNLIMSYGKVWTPDITLYDNAEGEMPGLKDYRVNIYSDGTVSYNFPTVIAVLCKIDVTYFPFDTQRCPLQFGSWAHHGLELNVTNRSDAGDISSFVANSEFDITSIPLERHVIVYGCCPEPYPDVTFYVIMRRKPMFYILNLLFPCILITTVAMLGFMLPPEAGEKISLEITVLLSLAVFLLVVSETLPPTSETFPYIGVYFACAMLLVSLSTVLTVLVLNIHHTEYKPLPRWMRCVFLDNLARFVCFNDVSVHPHKDHHVDVPLHNGHAQTFDKDSCVCQDKGMADSCTVGNRQLSALGEERSMPGDLSQQFAPLVHILQDQLRLMKKAEARKELKLRHDHQNNEWKKMAIVLDRLFLVLFGLISTITSLVILVPISNQ</sequence>
<gene>
    <name evidence="8" type="ORF">BaRGS_00007085</name>
</gene>
<evidence type="ECO:0000256" key="2">
    <source>
        <dbReference type="ARBA" id="ARBA00022692"/>
    </source>
</evidence>
<dbReference type="Pfam" id="PF02932">
    <property type="entry name" value="Neur_chan_memb"/>
    <property type="match status" value="1"/>
</dbReference>
<evidence type="ECO:0000313" key="9">
    <source>
        <dbReference type="Proteomes" id="UP001519460"/>
    </source>
</evidence>
<dbReference type="InterPro" id="IPR036719">
    <property type="entry name" value="Neuro-gated_channel_TM_sf"/>
</dbReference>
<feature type="domain" description="Neurotransmitter-gated ion-channel ligand-binding" evidence="6">
    <location>
        <begin position="68"/>
        <end position="273"/>
    </location>
</feature>
<dbReference type="FunFam" id="2.70.170.10:FF:000030">
    <property type="entry name" value="AcetylCholine Receptor"/>
    <property type="match status" value="1"/>
</dbReference>
<dbReference type="InterPro" id="IPR038050">
    <property type="entry name" value="Neuro_actylchol_rec"/>
</dbReference>
<dbReference type="InterPro" id="IPR006029">
    <property type="entry name" value="Neurotrans-gated_channel_TM"/>
</dbReference>
<dbReference type="Gene3D" id="1.20.58.390">
    <property type="entry name" value="Neurotransmitter-gated ion-channel transmembrane domain"/>
    <property type="match status" value="1"/>
</dbReference>
<dbReference type="PROSITE" id="PS00236">
    <property type="entry name" value="NEUROTR_ION_CHANNEL"/>
    <property type="match status" value="1"/>
</dbReference>
<name>A0ABD0LRM1_9CAEN</name>
<dbReference type="FunFam" id="1.20.58.390:FF:000073">
    <property type="entry name" value="Neuronal acetylcholine receptor subunit alpha-9-II"/>
    <property type="match status" value="1"/>
</dbReference>
<dbReference type="AlphaFoldDB" id="A0ABD0LRM1"/>
<comment type="subcellular location">
    <subcellularLocation>
        <location evidence="1">Membrane</location>
        <topology evidence="1">Multi-pass membrane protein</topology>
    </subcellularLocation>
</comment>
<evidence type="ECO:0000256" key="5">
    <source>
        <dbReference type="RuleBase" id="RU000687"/>
    </source>
</evidence>
<dbReference type="PRINTS" id="PR00252">
    <property type="entry name" value="NRIONCHANNEL"/>
</dbReference>
<feature type="domain" description="Neurotransmitter-gated ion-channel transmembrane" evidence="7">
    <location>
        <begin position="281"/>
        <end position="511"/>
    </location>
</feature>
<dbReference type="CDD" id="cd18997">
    <property type="entry name" value="LGIC_ECD_nAChR"/>
    <property type="match status" value="1"/>
</dbReference>
<keyword evidence="5" id="KW-0813">Transport</keyword>
<dbReference type="SUPFAM" id="SSF90112">
    <property type="entry name" value="Neurotransmitter-gated ion-channel transmembrane pore"/>
    <property type="match status" value="1"/>
</dbReference>
<feature type="non-terminal residue" evidence="8">
    <location>
        <position position="1"/>
    </location>
</feature>
<evidence type="ECO:0000256" key="4">
    <source>
        <dbReference type="ARBA" id="ARBA00023136"/>
    </source>
</evidence>
<evidence type="ECO:0000259" key="6">
    <source>
        <dbReference type="Pfam" id="PF02931"/>
    </source>
</evidence>
<keyword evidence="4 5" id="KW-0472">Membrane</keyword>
<comment type="similarity">
    <text evidence="5">Belongs to the ligand-gated ion channel (TC 1.A.9) family.</text>
</comment>
<keyword evidence="3 5" id="KW-1133">Transmembrane helix</keyword>
<dbReference type="Proteomes" id="UP001519460">
    <property type="component" value="Unassembled WGS sequence"/>
</dbReference>
<organism evidence="8 9">
    <name type="scientific">Batillaria attramentaria</name>
    <dbReference type="NCBI Taxonomy" id="370345"/>
    <lineage>
        <taxon>Eukaryota</taxon>
        <taxon>Metazoa</taxon>
        <taxon>Spiralia</taxon>
        <taxon>Lophotrochozoa</taxon>
        <taxon>Mollusca</taxon>
        <taxon>Gastropoda</taxon>
        <taxon>Caenogastropoda</taxon>
        <taxon>Sorbeoconcha</taxon>
        <taxon>Cerithioidea</taxon>
        <taxon>Batillariidae</taxon>
        <taxon>Batillaria</taxon>
    </lineage>
</organism>
<dbReference type="SUPFAM" id="SSF63712">
    <property type="entry name" value="Nicotinic receptor ligand binding domain-like"/>
    <property type="match status" value="1"/>
</dbReference>
<feature type="transmembrane region" description="Helical" evidence="5">
    <location>
        <begin position="495"/>
        <end position="515"/>
    </location>
</feature>
<evidence type="ECO:0000259" key="7">
    <source>
        <dbReference type="Pfam" id="PF02932"/>
    </source>
</evidence>
<keyword evidence="5" id="KW-0407">Ion channel</keyword>
<dbReference type="GO" id="GO:0034220">
    <property type="term" value="P:monoatomic ion transmembrane transport"/>
    <property type="evidence" value="ECO:0007669"/>
    <property type="project" value="UniProtKB-KW"/>
</dbReference>
<dbReference type="InterPro" id="IPR006201">
    <property type="entry name" value="Neur_channel"/>
</dbReference>
<comment type="caution">
    <text evidence="8">The sequence shown here is derived from an EMBL/GenBank/DDBJ whole genome shotgun (WGS) entry which is preliminary data.</text>
</comment>
<dbReference type="PANTHER" id="PTHR18945">
    <property type="entry name" value="NEUROTRANSMITTER GATED ION CHANNEL"/>
    <property type="match status" value="1"/>
</dbReference>
<feature type="transmembrane region" description="Helical" evidence="5">
    <location>
        <begin position="338"/>
        <end position="360"/>
    </location>
</feature>
<dbReference type="NCBIfam" id="TIGR00860">
    <property type="entry name" value="LIC"/>
    <property type="match status" value="1"/>
</dbReference>
<dbReference type="Gene3D" id="2.70.170.10">
    <property type="entry name" value="Neurotransmitter-gated ion-channel ligand-binding domain"/>
    <property type="match status" value="1"/>
</dbReference>
<reference evidence="8 9" key="1">
    <citation type="journal article" date="2023" name="Sci. Data">
        <title>Genome assembly of the Korean intertidal mud-creeper Batillaria attramentaria.</title>
        <authorList>
            <person name="Patra A.K."/>
            <person name="Ho P.T."/>
            <person name="Jun S."/>
            <person name="Lee S.J."/>
            <person name="Kim Y."/>
            <person name="Won Y.J."/>
        </authorList>
    </citation>
    <scope>NUCLEOTIDE SEQUENCE [LARGE SCALE GENOMIC DNA]</scope>
    <source>
        <strain evidence="8">Wonlab-2016</strain>
    </source>
</reference>
<proteinExistence type="inferred from homology"/>
<accession>A0ABD0LRM1</accession>
<keyword evidence="2 5" id="KW-0812">Transmembrane</keyword>
<keyword evidence="5" id="KW-0406">Ion transport</keyword>